<feature type="compositionally biased region" description="Polar residues" evidence="1">
    <location>
        <begin position="292"/>
        <end position="304"/>
    </location>
</feature>
<keyword evidence="3" id="KW-1185">Reference proteome</keyword>
<feature type="compositionally biased region" description="Polar residues" evidence="1">
    <location>
        <begin position="211"/>
        <end position="251"/>
    </location>
</feature>
<gene>
    <name evidence="2" type="ORF">X975_25599</name>
</gene>
<proteinExistence type="predicted"/>
<feature type="compositionally biased region" description="Basic and acidic residues" evidence="1">
    <location>
        <begin position="42"/>
        <end position="58"/>
    </location>
</feature>
<accession>A0A087SVW6</accession>
<dbReference type="EMBL" id="KK112187">
    <property type="protein sequence ID" value="KFM57005.1"/>
    <property type="molecule type" value="Genomic_DNA"/>
</dbReference>
<name>A0A087SVW6_STEMI</name>
<organism evidence="2 3">
    <name type="scientific">Stegodyphus mimosarum</name>
    <name type="common">African social velvet spider</name>
    <dbReference type="NCBI Taxonomy" id="407821"/>
    <lineage>
        <taxon>Eukaryota</taxon>
        <taxon>Metazoa</taxon>
        <taxon>Ecdysozoa</taxon>
        <taxon>Arthropoda</taxon>
        <taxon>Chelicerata</taxon>
        <taxon>Arachnida</taxon>
        <taxon>Araneae</taxon>
        <taxon>Araneomorphae</taxon>
        <taxon>Entelegynae</taxon>
        <taxon>Eresoidea</taxon>
        <taxon>Eresidae</taxon>
        <taxon>Stegodyphus</taxon>
    </lineage>
</organism>
<feature type="region of interest" description="Disordered" evidence="1">
    <location>
        <begin position="348"/>
        <end position="382"/>
    </location>
</feature>
<evidence type="ECO:0000256" key="1">
    <source>
        <dbReference type="SAM" id="MobiDB-lite"/>
    </source>
</evidence>
<feature type="compositionally biased region" description="Polar residues" evidence="1">
    <location>
        <begin position="110"/>
        <end position="124"/>
    </location>
</feature>
<protein>
    <submittedName>
        <fullName evidence="2">Uncharacterized protein</fullName>
    </submittedName>
</protein>
<evidence type="ECO:0000313" key="2">
    <source>
        <dbReference type="EMBL" id="KFM57005.1"/>
    </source>
</evidence>
<feature type="region of interest" description="Disordered" evidence="1">
    <location>
        <begin position="38"/>
        <end position="331"/>
    </location>
</feature>
<feature type="compositionally biased region" description="Basic residues" evidence="1">
    <location>
        <begin position="352"/>
        <end position="361"/>
    </location>
</feature>
<dbReference type="OMA" id="PQTFHTK"/>
<dbReference type="Proteomes" id="UP000054359">
    <property type="component" value="Unassembled WGS sequence"/>
</dbReference>
<feature type="non-terminal residue" evidence="2">
    <location>
        <position position="460"/>
    </location>
</feature>
<feature type="compositionally biased region" description="Polar residues" evidence="1">
    <location>
        <begin position="154"/>
        <end position="181"/>
    </location>
</feature>
<evidence type="ECO:0000313" key="3">
    <source>
        <dbReference type="Proteomes" id="UP000054359"/>
    </source>
</evidence>
<sequence>MMTTQMGSSPKASDILSKLISDMPIPKHPKNFVVFAPVADTEDSKNDRKGRRLDDKMVVQDNDDLIAEESVYSEDISQDTAEGKIPYNRKIKSSKESKIPHKSAGKQASGMAQRQKPLNPTDSRSPPHLIKRQNRGDYYVAFPKNDKSPAKAISNRNSVPSQPKLNPNVRPNSGFPNTIPANNKGFHRPEESKMSMDQTFRNPQLYPNEPMRNSNPNMKHQPFQSFPNQQDSSPLPNSAQSPQFIESQYSGPNKRMPPYQAGSLQGQKVMPPPNTPNQGSQPPGFQNPPQYPQNSYSIDNTQMGSGAPQYFAPPPQTFHTKVSYDQPANKFSPTTYEKVAQSSVDTADDGLHHHHHHHHHHEPSPSNSDPIGDVNLSDVGRSTDADRLGSIGIGFGAPRGITLQIGGGGGGGGLGGLLPLSALGIAKNIVSTFLPRPQLGLNSKVFLGVEVGRGGGLSIG</sequence>
<dbReference type="AlphaFoldDB" id="A0A087SVW6"/>
<dbReference type="OrthoDB" id="6429376at2759"/>
<reference evidence="2 3" key="1">
    <citation type="submission" date="2013-11" db="EMBL/GenBank/DDBJ databases">
        <title>Genome sequencing of Stegodyphus mimosarum.</title>
        <authorList>
            <person name="Bechsgaard J."/>
        </authorList>
    </citation>
    <scope>NUCLEOTIDE SEQUENCE [LARGE SCALE GENOMIC DNA]</scope>
</reference>